<dbReference type="InterPro" id="IPR051257">
    <property type="entry name" value="Diverse_CBS-Domain"/>
</dbReference>
<proteinExistence type="predicted"/>
<dbReference type="SMART" id="SM00116">
    <property type="entry name" value="CBS"/>
    <property type="match status" value="2"/>
</dbReference>
<dbReference type="Pfam" id="PF00571">
    <property type="entry name" value="CBS"/>
    <property type="match status" value="2"/>
</dbReference>
<organism evidence="4 5">
    <name type="scientific">Allokutzneria oryzae</name>
    <dbReference type="NCBI Taxonomy" id="1378989"/>
    <lineage>
        <taxon>Bacteria</taxon>
        <taxon>Bacillati</taxon>
        <taxon>Actinomycetota</taxon>
        <taxon>Actinomycetes</taxon>
        <taxon>Pseudonocardiales</taxon>
        <taxon>Pseudonocardiaceae</taxon>
        <taxon>Allokutzneria</taxon>
    </lineage>
</organism>
<reference evidence="4 5" key="1">
    <citation type="submission" date="2024-09" db="EMBL/GenBank/DDBJ databases">
        <authorList>
            <person name="Sun Q."/>
            <person name="Mori K."/>
        </authorList>
    </citation>
    <scope>NUCLEOTIDE SEQUENCE [LARGE SCALE GENOMIC DNA]</scope>
    <source>
        <strain evidence="4 5">TBRC 7907</strain>
    </source>
</reference>
<feature type="domain" description="CBS" evidence="3">
    <location>
        <begin position="7"/>
        <end position="65"/>
    </location>
</feature>
<dbReference type="EMBL" id="JBHLZU010000012">
    <property type="protein sequence ID" value="MFB9905386.1"/>
    <property type="molecule type" value="Genomic_DNA"/>
</dbReference>
<dbReference type="SUPFAM" id="SSF54631">
    <property type="entry name" value="CBS-domain pair"/>
    <property type="match status" value="1"/>
</dbReference>
<keyword evidence="1 2" id="KW-0129">CBS domain</keyword>
<name>A0ABV6A0A6_9PSEU</name>
<evidence type="ECO:0000259" key="3">
    <source>
        <dbReference type="PROSITE" id="PS51371"/>
    </source>
</evidence>
<dbReference type="Pfam" id="PF04972">
    <property type="entry name" value="BON"/>
    <property type="match status" value="1"/>
</dbReference>
<dbReference type="InterPro" id="IPR000644">
    <property type="entry name" value="CBS_dom"/>
</dbReference>
<accession>A0ABV6A0A6</accession>
<dbReference type="RefSeq" id="WP_377852691.1">
    <property type="nucleotide sequence ID" value="NZ_JBHLZU010000012.1"/>
</dbReference>
<dbReference type="Gene3D" id="3.10.580.10">
    <property type="entry name" value="CBS-domain"/>
    <property type="match status" value="1"/>
</dbReference>
<dbReference type="CDD" id="cd04586">
    <property type="entry name" value="CBS_pair_BON_assoc"/>
    <property type="match status" value="1"/>
</dbReference>
<dbReference type="PROSITE" id="PS51371">
    <property type="entry name" value="CBS"/>
    <property type="match status" value="2"/>
</dbReference>
<comment type="caution">
    <text evidence="4">The sequence shown here is derived from an EMBL/GenBank/DDBJ whole genome shotgun (WGS) entry which is preliminary data.</text>
</comment>
<dbReference type="PANTHER" id="PTHR43080:SF2">
    <property type="entry name" value="CBS DOMAIN-CONTAINING PROTEIN"/>
    <property type="match status" value="1"/>
</dbReference>
<protein>
    <submittedName>
        <fullName evidence="4">CBS domain-containing protein</fullName>
    </submittedName>
</protein>
<dbReference type="InterPro" id="IPR017080">
    <property type="entry name" value="UCP036990_CBS_BON"/>
</dbReference>
<dbReference type="PANTHER" id="PTHR43080">
    <property type="entry name" value="CBS DOMAIN-CONTAINING PROTEIN CBSX3, MITOCHONDRIAL"/>
    <property type="match status" value="1"/>
</dbReference>
<dbReference type="InterPro" id="IPR007055">
    <property type="entry name" value="BON_dom"/>
</dbReference>
<dbReference type="PIRSF" id="PIRSF036990">
    <property type="entry name" value="UCP036990_CBS_BON"/>
    <property type="match status" value="1"/>
</dbReference>
<evidence type="ECO:0000256" key="2">
    <source>
        <dbReference type="PROSITE-ProRule" id="PRU00703"/>
    </source>
</evidence>
<evidence type="ECO:0000313" key="4">
    <source>
        <dbReference type="EMBL" id="MFB9905386.1"/>
    </source>
</evidence>
<dbReference type="InterPro" id="IPR046342">
    <property type="entry name" value="CBS_dom_sf"/>
</dbReference>
<dbReference type="Gene3D" id="3.30.1340.30">
    <property type="match status" value="1"/>
</dbReference>
<keyword evidence="5" id="KW-1185">Reference proteome</keyword>
<feature type="domain" description="CBS" evidence="3">
    <location>
        <begin position="87"/>
        <end position="142"/>
    </location>
</feature>
<dbReference type="Proteomes" id="UP001589693">
    <property type="component" value="Unassembled WGS sequence"/>
</dbReference>
<evidence type="ECO:0000256" key="1">
    <source>
        <dbReference type="ARBA" id="ARBA00023122"/>
    </source>
</evidence>
<evidence type="ECO:0000313" key="5">
    <source>
        <dbReference type="Proteomes" id="UP001589693"/>
    </source>
</evidence>
<gene>
    <name evidence="4" type="ORF">ACFFQA_15740</name>
</gene>
<sequence>MRARDIMTSPVICVRPETPVREAASVLTKNRFAALPVVDEDSRLVGIVAEADLIRDRIPTDPRAHIWRADGDNVEKEAPPGTVGEVMTKTVTVMTPSADVADIAERMVERHVRSVPIVDGPRLVGIVSRQDVLRTMVRTNDAVAADVRQRLCAYAGSWRSWEVEAADGVVTVRGELPDDDAKRVVVALAQSVPGVNRVHIQERP</sequence>